<keyword evidence="4" id="KW-1185">Reference proteome</keyword>
<protein>
    <submittedName>
        <fullName evidence="3">Uncharacterized protein</fullName>
    </submittedName>
</protein>
<feature type="region of interest" description="Disordered" evidence="2">
    <location>
        <begin position="1"/>
        <end position="60"/>
    </location>
</feature>
<feature type="region of interest" description="Disordered" evidence="2">
    <location>
        <begin position="229"/>
        <end position="260"/>
    </location>
</feature>
<dbReference type="Proteomes" id="UP001177003">
    <property type="component" value="Chromosome 4"/>
</dbReference>
<evidence type="ECO:0000313" key="3">
    <source>
        <dbReference type="EMBL" id="CAI9281483.1"/>
    </source>
</evidence>
<gene>
    <name evidence="3" type="ORF">LSALG_LOCUS21175</name>
</gene>
<name>A0AA35YWD7_LACSI</name>
<accession>A0AA35YWD7</accession>
<reference evidence="3" key="1">
    <citation type="submission" date="2023-04" db="EMBL/GenBank/DDBJ databases">
        <authorList>
            <person name="Vijverberg K."/>
            <person name="Xiong W."/>
            <person name="Schranz E."/>
        </authorList>
    </citation>
    <scope>NUCLEOTIDE SEQUENCE</scope>
</reference>
<organism evidence="3 4">
    <name type="scientific">Lactuca saligna</name>
    <name type="common">Willowleaf lettuce</name>
    <dbReference type="NCBI Taxonomy" id="75948"/>
    <lineage>
        <taxon>Eukaryota</taxon>
        <taxon>Viridiplantae</taxon>
        <taxon>Streptophyta</taxon>
        <taxon>Embryophyta</taxon>
        <taxon>Tracheophyta</taxon>
        <taxon>Spermatophyta</taxon>
        <taxon>Magnoliopsida</taxon>
        <taxon>eudicotyledons</taxon>
        <taxon>Gunneridae</taxon>
        <taxon>Pentapetalae</taxon>
        <taxon>asterids</taxon>
        <taxon>campanulids</taxon>
        <taxon>Asterales</taxon>
        <taxon>Asteraceae</taxon>
        <taxon>Cichorioideae</taxon>
        <taxon>Cichorieae</taxon>
        <taxon>Lactucinae</taxon>
        <taxon>Lactuca</taxon>
    </lineage>
</organism>
<keyword evidence="1" id="KW-0175">Coiled coil</keyword>
<feature type="compositionally biased region" description="Acidic residues" evidence="2">
    <location>
        <begin position="15"/>
        <end position="52"/>
    </location>
</feature>
<feature type="coiled-coil region" evidence="1">
    <location>
        <begin position="102"/>
        <end position="154"/>
    </location>
</feature>
<proteinExistence type="predicted"/>
<evidence type="ECO:0000256" key="1">
    <source>
        <dbReference type="SAM" id="Coils"/>
    </source>
</evidence>
<sequence length="260" mass="30126">MERKSSMVGCHLSERDEEDEDVESVVEPEEDPEEEPEEDPDEQPEEDPEEEPEGNHVEYHVEQRYETFHMPYVEYTPTSPGTYWKRLYKDEMPQAQLEIHGLRRKIEEIDEHRSRLVQKNQTRVEATEKSKRKIRRLEQEAKQAKAETYRFLNKVVGRDPPQPEVLVIQSGPGDRKAKKIRKYLKEGKQILKYDDIAFKKSGRFTRVTPEEERIPIRAYVRAPGDLPEAPLIPNASCGRGQGRGRGRGRGRGAVTAPIPV</sequence>
<evidence type="ECO:0000256" key="2">
    <source>
        <dbReference type="SAM" id="MobiDB-lite"/>
    </source>
</evidence>
<evidence type="ECO:0000313" key="4">
    <source>
        <dbReference type="Proteomes" id="UP001177003"/>
    </source>
</evidence>
<dbReference type="EMBL" id="OX465080">
    <property type="protein sequence ID" value="CAI9281483.1"/>
    <property type="molecule type" value="Genomic_DNA"/>
</dbReference>
<dbReference type="AlphaFoldDB" id="A0AA35YWD7"/>